<reference evidence="1 2" key="1">
    <citation type="submission" date="2016-11" db="EMBL/GenBank/DDBJ databases">
        <title>Whole genomes of Flavobacteriaceae.</title>
        <authorList>
            <person name="Stine C."/>
            <person name="Li C."/>
            <person name="Tadesse D."/>
        </authorList>
    </citation>
    <scope>NUCLEOTIDE SEQUENCE [LARGE SCALE GENOMIC DNA]</scope>
    <source>
        <strain evidence="1 2">DSM 18292</strain>
    </source>
</reference>
<organism evidence="1 2">
    <name type="scientific">Flavobacterium hercynium</name>
    <dbReference type="NCBI Taxonomy" id="387094"/>
    <lineage>
        <taxon>Bacteria</taxon>
        <taxon>Pseudomonadati</taxon>
        <taxon>Bacteroidota</taxon>
        <taxon>Flavobacteriia</taxon>
        <taxon>Flavobacteriales</taxon>
        <taxon>Flavobacteriaceae</taxon>
        <taxon>Flavobacterium</taxon>
    </lineage>
</organism>
<proteinExistence type="predicted"/>
<dbReference type="EMBL" id="MUGW01000046">
    <property type="protein sequence ID" value="OXA85865.1"/>
    <property type="molecule type" value="Genomic_DNA"/>
</dbReference>
<evidence type="ECO:0008006" key="3">
    <source>
        <dbReference type="Google" id="ProtNLM"/>
    </source>
</evidence>
<dbReference type="InterPro" id="IPR008969">
    <property type="entry name" value="CarboxyPept-like_regulatory"/>
</dbReference>
<dbReference type="RefSeq" id="WP_089051359.1">
    <property type="nucleotide sequence ID" value="NZ_FXTV01000017.1"/>
</dbReference>
<dbReference type="Proteomes" id="UP000198345">
    <property type="component" value="Unassembled WGS sequence"/>
</dbReference>
<dbReference type="AlphaFoldDB" id="A0A226GVC2"/>
<gene>
    <name evidence="1" type="ORF">B0A66_18580</name>
</gene>
<dbReference type="SUPFAM" id="SSF49464">
    <property type="entry name" value="Carboxypeptidase regulatory domain-like"/>
    <property type="match status" value="1"/>
</dbReference>
<keyword evidence="2" id="KW-1185">Reference proteome</keyword>
<name>A0A226GVC2_9FLAO</name>
<comment type="caution">
    <text evidence="1">The sequence shown here is derived from an EMBL/GenBank/DDBJ whole genome shotgun (WGS) entry which is preliminary data.</text>
</comment>
<dbReference type="OrthoDB" id="9768177at2"/>
<evidence type="ECO:0000313" key="2">
    <source>
        <dbReference type="Proteomes" id="UP000198345"/>
    </source>
</evidence>
<accession>A0A226GVC2</accession>
<protein>
    <recommendedName>
        <fullName evidence="3">TonB-dependent receptor</fullName>
    </recommendedName>
</protein>
<sequence>MKKLLIFLFFTTVSFAQSIYKGNVSEDGMGLPGATICVINTLKCTTSDFDGNYFIEAGIGDHLEISYIGMEKKIIKITNRSLLKNDERVTQILSNDYIQNLKKGDDSLIVSKPSGKFNFVLRSAKFRDDDIMKISRNKDGFYNIKSRNEYNKLFFEVHQEFNVSTPFRLPKYQTTYAQGRNINGGLAYQSPETDEIFSWGPNVNSLQYSQNFSEYYPQGTIVNRSSFGASPLQLYDPNHFYQNTIDSKTGFSAQIISPKGNFLKVNLSYKTGNIAIPETKNNEILTSLKYFRNVSKYSKIETLFSYNNFDNNFSNSNFGINKVIFANAVTPIHFDTKWASTLENGSQRSYSQFENNPYYLIANNQDTNKSETTSFSFKHIYSMSKNFNTINAGFQSSIISNLSGQHFYFAGNTPNFNNRIEKFKTFTVSDVYKRSIRNGGFVESKIDFRFQERNLQRNYFSGFNTAEDFPNQNALQSKLDVSQNRFEVFSTVTGSYNFRDIFSYYDEIVLKAISNFNYSSTVRNYILPGSFVSAEFKEFFHEHLTFVFSHSYTETEPSLQNNNLNFNSLRYNVNQFKLLKNDLELFTPRKAVAISENNANLNVTYRSSYYWNVNLSGYFKKVMNLYTPVFNLNTVNWSPDVNYKQKGFEFSVDKLSSGYRRLAYGFNFNFTYYRNEVTSLNNNQSRIPFAGFADVNKNYIVGQPLGVIVGNSYLRDQNQNMIIDSDGFPIKDVQHKIIGNPNPDFVVGFLNSFNYKKFTLQLSFDWSQGGEIWNGTQQTLNYYGKSELTEKDRNITNYVFPGVTTSGALNTKVVSFYDVNLPVEQNRWTRYGIDGVAENAVEDATYFRFNSINLSYLNDFYEYNNNKLSFKIALFVNNIFIITKNRTAFSNNAMFNSIDSSGLDYFNSPLMRSFGSSLTIKF</sequence>
<evidence type="ECO:0000313" key="1">
    <source>
        <dbReference type="EMBL" id="OXA85865.1"/>
    </source>
</evidence>